<dbReference type="AlphaFoldDB" id="A0A381RHA5"/>
<accession>A0A381RHA5</accession>
<dbReference type="EC" id="5.6.2.3" evidence="5"/>
<name>A0A381RHA5_9ZZZZ</name>
<keyword evidence="4" id="KW-0067">ATP-binding</keyword>
<dbReference type="Pfam" id="PF00270">
    <property type="entry name" value="DEAD"/>
    <property type="match status" value="1"/>
</dbReference>
<evidence type="ECO:0000259" key="7">
    <source>
        <dbReference type="PROSITE" id="PS51193"/>
    </source>
</evidence>
<dbReference type="EMBL" id="UINC01001952">
    <property type="protein sequence ID" value="SUZ91150.1"/>
    <property type="molecule type" value="Genomic_DNA"/>
</dbReference>
<dbReference type="SUPFAM" id="SSF52540">
    <property type="entry name" value="P-loop containing nucleoside triphosphate hydrolases"/>
    <property type="match status" value="1"/>
</dbReference>
<sequence length="633" mass="67350">MVNRAEEAAITLEEVCSALPGGGERRSGQEAMARRVAESVEAGTHLVVRAGTGTGKSLAYLVPAILSGRTTIVATATKALQDQLADKDLPFLSEHLDQPFRFAVLKGRSNYICLQRLDEVATSDGQQALDGLAEAAEAGQLEAIAGWAAVTDTGDRADLPIQPTPATWAAVSVGSHECPGASRCPRGGDCFTEKARAAAAAADVVVTNLHLYGIDVATGGQILPGHELAILDEAHQTEDILAQACGFELRGGRFTALVRSAGAILTRSLALDEVDELAGRLAAALAGHVGHRLVPADDDILRSTLALAETRLSRLHAELLDVPRDGPGDVAARRARALQALEALADDIGAALDLDGGPIPGPKVAWVDGRSDRPVLHVAPVEVAEVLDQRLWGDRTVILTSATVPTNLAVRLGLADHRHRFEDVGSPFDFERQALLYCATSLPDPRDDGYRAACHDEIERLANAAGGRMLALFTSRRAVDEAVEALRDRLPWTVLHQDDLPKPLLMARFAGDETSCLFGTKGLWHGIDVPGPSLSLVVIDRIPFPRPDDPLLSARRDLVGDGAFREIDLPRAATDLAQGAGRLIRTGDDMGVVAVLDRRLATSRSYRSDLLEAMPPMARTSDPAEVVAFLEGL</sequence>
<proteinExistence type="predicted"/>
<protein>
    <recommendedName>
        <fullName evidence="5">DNA 5'-3' helicase</fullName>
        <ecNumber evidence="5">5.6.2.3</ecNumber>
    </recommendedName>
</protein>
<dbReference type="GO" id="GO:0003676">
    <property type="term" value="F:nucleic acid binding"/>
    <property type="evidence" value="ECO:0007669"/>
    <property type="project" value="InterPro"/>
</dbReference>
<dbReference type="InterPro" id="IPR006555">
    <property type="entry name" value="ATP-dep_Helicase_C"/>
</dbReference>
<organism evidence="8">
    <name type="scientific">marine metagenome</name>
    <dbReference type="NCBI Taxonomy" id="408172"/>
    <lineage>
        <taxon>unclassified sequences</taxon>
        <taxon>metagenomes</taxon>
        <taxon>ecological metagenomes</taxon>
    </lineage>
</organism>
<dbReference type="InterPro" id="IPR014013">
    <property type="entry name" value="Helic_SF1/SF2_ATP-bd_DinG/Rad3"/>
</dbReference>
<dbReference type="SMART" id="SM00491">
    <property type="entry name" value="HELICc2"/>
    <property type="match status" value="1"/>
</dbReference>
<evidence type="ECO:0000256" key="3">
    <source>
        <dbReference type="ARBA" id="ARBA00022801"/>
    </source>
</evidence>
<evidence type="ECO:0000256" key="4">
    <source>
        <dbReference type="ARBA" id="ARBA00022840"/>
    </source>
</evidence>
<evidence type="ECO:0000256" key="6">
    <source>
        <dbReference type="ARBA" id="ARBA00048954"/>
    </source>
</evidence>
<dbReference type="InterPro" id="IPR027417">
    <property type="entry name" value="P-loop_NTPase"/>
</dbReference>
<dbReference type="Gene3D" id="3.40.50.300">
    <property type="entry name" value="P-loop containing nucleotide triphosphate hydrolases"/>
    <property type="match status" value="2"/>
</dbReference>
<dbReference type="GO" id="GO:0006139">
    <property type="term" value="P:nucleobase-containing compound metabolic process"/>
    <property type="evidence" value="ECO:0007669"/>
    <property type="project" value="InterPro"/>
</dbReference>
<keyword evidence="3" id="KW-0378">Hydrolase</keyword>
<dbReference type="InterPro" id="IPR014001">
    <property type="entry name" value="Helicase_ATP-bd"/>
</dbReference>
<comment type="cofactor">
    <cofactor evidence="1">
        <name>[4Fe-4S] cluster</name>
        <dbReference type="ChEBI" id="CHEBI:49883"/>
    </cofactor>
</comment>
<dbReference type="GO" id="GO:0005524">
    <property type="term" value="F:ATP binding"/>
    <property type="evidence" value="ECO:0007669"/>
    <property type="project" value="UniProtKB-KW"/>
</dbReference>
<dbReference type="GO" id="GO:0016818">
    <property type="term" value="F:hydrolase activity, acting on acid anhydrides, in phosphorus-containing anhydrides"/>
    <property type="evidence" value="ECO:0007669"/>
    <property type="project" value="InterPro"/>
</dbReference>
<dbReference type="Pfam" id="PF13307">
    <property type="entry name" value="Helicase_C_2"/>
    <property type="match status" value="1"/>
</dbReference>
<evidence type="ECO:0000256" key="2">
    <source>
        <dbReference type="ARBA" id="ARBA00022741"/>
    </source>
</evidence>
<dbReference type="InterPro" id="IPR045028">
    <property type="entry name" value="DinG/Rad3-like"/>
</dbReference>
<comment type="catalytic activity">
    <reaction evidence="6">
        <text>ATP + H2O = ADP + phosphate + H(+)</text>
        <dbReference type="Rhea" id="RHEA:13065"/>
        <dbReference type="ChEBI" id="CHEBI:15377"/>
        <dbReference type="ChEBI" id="CHEBI:15378"/>
        <dbReference type="ChEBI" id="CHEBI:30616"/>
        <dbReference type="ChEBI" id="CHEBI:43474"/>
        <dbReference type="ChEBI" id="CHEBI:456216"/>
        <dbReference type="EC" id="5.6.2.3"/>
    </reaction>
</comment>
<keyword evidence="2" id="KW-0547">Nucleotide-binding</keyword>
<gene>
    <name evidence="8" type="ORF">METZ01_LOCUS44004</name>
</gene>
<feature type="domain" description="Helicase ATP-binding" evidence="7">
    <location>
        <begin position="15"/>
        <end position="285"/>
    </location>
</feature>
<evidence type="ECO:0000256" key="5">
    <source>
        <dbReference type="ARBA" id="ARBA00044969"/>
    </source>
</evidence>
<reference evidence="8" key="1">
    <citation type="submission" date="2018-05" db="EMBL/GenBank/DDBJ databases">
        <authorList>
            <person name="Lanie J.A."/>
            <person name="Ng W.-L."/>
            <person name="Kazmierczak K.M."/>
            <person name="Andrzejewski T.M."/>
            <person name="Davidsen T.M."/>
            <person name="Wayne K.J."/>
            <person name="Tettelin H."/>
            <person name="Glass J.I."/>
            <person name="Rusch D."/>
            <person name="Podicherti R."/>
            <person name="Tsui H.-C.T."/>
            <person name="Winkler M.E."/>
        </authorList>
    </citation>
    <scope>NUCLEOTIDE SEQUENCE</scope>
</reference>
<evidence type="ECO:0000256" key="1">
    <source>
        <dbReference type="ARBA" id="ARBA00001966"/>
    </source>
</evidence>
<dbReference type="InterPro" id="IPR011545">
    <property type="entry name" value="DEAD/DEAH_box_helicase_dom"/>
</dbReference>
<dbReference type="SMART" id="SM00487">
    <property type="entry name" value="DEXDc"/>
    <property type="match status" value="1"/>
</dbReference>
<evidence type="ECO:0000313" key="8">
    <source>
        <dbReference type="EMBL" id="SUZ91150.1"/>
    </source>
</evidence>
<dbReference type="PROSITE" id="PS51193">
    <property type="entry name" value="HELICASE_ATP_BIND_2"/>
    <property type="match status" value="1"/>
</dbReference>
<dbReference type="GO" id="GO:0043139">
    <property type="term" value="F:5'-3' DNA helicase activity"/>
    <property type="evidence" value="ECO:0007669"/>
    <property type="project" value="UniProtKB-EC"/>
</dbReference>
<dbReference type="PANTHER" id="PTHR11472">
    <property type="entry name" value="DNA REPAIR DEAD HELICASE RAD3/XP-D SUBFAMILY MEMBER"/>
    <property type="match status" value="1"/>
</dbReference>
<dbReference type="PANTHER" id="PTHR11472:SF34">
    <property type="entry name" value="REGULATOR OF TELOMERE ELONGATION HELICASE 1"/>
    <property type="match status" value="1"/>
</dbReference>